<keyword evidence="2" id="KW-1185">Reference proteome</keyword>
<organism evidence="1 2">
    <name type="scientific">Mesorhizobium australicum</name>
    <dbReference type="NCBI Taxonomy" id="536018"/>
    <lineage>
        <taxon>Bacteria</taxon>
        <taxon>Pseudomonadati</taxon>
        <taxon>Pseudomonadota</taxon>
        <taxon>Alphaproteobacteria</taxon>
        <taxon>Hyphomicrobiales</taxon>
        <taxon>Phyllobacteriaceae</taxon>
        <taxon>Mesorhizobium</taxon>
    </lineage>
</organism>
<dbReference type="SUPFAM" id="SSF50199">
    <property type="entry name" value="Staphylococcal nuclease"/>
    <property type="match status" value="1"/>
</dbReference>
<dbReference type="AlphaFoldDB" id="A0A1X7PEN2"/>
<evidence type="ECO:0008006" key="3">
    <source>
        <dbReference type="Google" id="ProtNLM"/>
    </source>
</evidence>
<sequence length="285" mass="31542">MPSKVIKGTYHVKNRSPDGDSIAFQANNTANWDFFDWSRDFRKPTPEKNRPIQLRIEGIDSLETHYEGFAQPLAIAKSATDALLRAFGIPVLTYNLNFTKIVTAGDSVEGAIVAADVDGYDRPIAYALLGDHGLADGAELPALTDAIVEMTINYKLAAEGLVYPTFYTTTNETGLAAISRAAAAAIQDKRGIWAFDRSPGFQFWGPRTILEEAVILPKLFRRLVNFCEESDDIANLGQWLTGKRDPFTVISTGQRFQKLSDLVFVNGREVGLKFDPLDVMFRPTS</sequence>
<accession>A0A1X7PEN2</accession>
<dbReference type="Proteomes" id="UP000193083">
    <property type="component" value="Unassembled WGS sequence"/>
</dbReference>
<gene>
    <name evidence="1" type="ORF">SAMN02982922_3964</name>
</gene>
<dbReference type="InterPro" id="IPR035437">
    <property type="entry name" value="SNase_OB-fold_sf"/>
</dbReference>
<reference evidence="1 2" key="1">
    <citation type="submission" date="2017-04" db="EMBL/GenBank/DDBJ databases">
        <authorList>
            <person name="Afonso C.L."/>
            <person name="Miller P.J."/>
            <person name="Scott M.A."/>
            <person name="Spackman E."/>
            <person name="Goraichik I."/>
            <person name="Dimitrov K.M."/>
            <person name="Suarez D.L."/>
            <person name="Swayne D.E."/>
        </authorList>
    </citation>
    <scope>NUCLEOTIDE SEQUENCE [LARGE SCALE GENOMIC DNA]</scope>
    <source>
        <strain evidence="1 2">B5P</strain>
    </source>
</reference>
<dbReference type="RefSeq" id="WP_085465710.1">
    <property type="nucleotide sequence ID" value="NZ_FXBL01000004.1"/>
</dbReference>
<proteinExistence type="predicted"/>
<protein>
    <recommendedName>
        <fullName evidence="3">TNase-like domain-containing protein</fullName>
    </recommendedName>
</protein>
<evidence type="ECO:0000313" key="2">
    <source>
        <dbReference type="Proteomes" id="UP000193083"/>
    </source>
</evidence>
<dbReference type="OrthoDB" id="7065322at2"/>
<dbReference type="Gene3D" id="2.40.50.90">
    <property type="match status" value="1"/>
</dbReference>
<dbReference type="EMBL" id="FXBL01000004">
    <property type="protein sequence ID" value="SMH49646.1"/>
    <property type="molecule type" value="Genomic_DNA"/>
</dbReference>
<evidence type="ECO:0000313" key="1">
    <source>
        <dbReference type="EMBL" id="SMH49646.1"/>
    </source>
</evidence>
<name>A0A1X7PEN2_9HYPH</name>